<dbReference type="Pfam" id="PF08922">
    <property type="entry name" value="DUF1905"/>
    <property type="match status" value="1"/>
</dbReference>
<keyword evidence="2" id="KW-1185">Reference proteome</keyword>
<dbReference type="Proteomes" id="UP000183315">
    <property type="component" value="Unassembled WGS sequence"/>
</dbReference>
<dbReference type="OrthoDB" id="9808666at2"/>
<protein>
    <recommendedName>
        <fullName evidence="3">DUF1905 domain-containing protein</fullName>
    </recommendedName>
</protein>
<evidence type="ECO:0000313" key="1">
    <source>
        <dbReference type="EMBL" id="SEI94639.1"/>
    </source>
</evidence>
<dbReference type="SUPFAM" id="SSF141694">
    <property type="entry name" value="AF2212/PG0164-like"/>
    <property type="match status" value="1"/>
</dbReference>
<dbReference type="Gene3D" id="2.40.30.100">
    <property type="entry name" value="AF2212/PG0164-like"/>
    <property type="match status" value="1"/>
</dbReference>
<proteinExistence type="predicted"/>
<dbReference type="InterPro" id="IPR015018">
    <property type="entry name" value="DUF1905"/>
</dbReference>
<sequence length="99" mass="11108">MTAYEFDATLYPWDARTETWIFVDLPFDIADEIEDAQHGPRRGFGAVKVEVTVGATTWRTSIFPSKERRTFVLPVKKAVLKAESLAPDTVASFSLRTVA</sequence>
<accession>A0A1H6UQN0</accession>
<dbReference type="STRING" id="1043493.SAMN05421637_0498"/>
<dbReference type="AlphaFoldDB" id="A0A1H6UQN0"/>
<dbReference type="InterPro" id="IPR037079">
    <property type="entry name" value="AF2212/PG0164-like_sf"/>
</dbReference>
<reference evidence="2" key="1">
    <citation type="submission" date="2016-10" db="EMBL/GenBank/DDBJ databases">
        <authorList>
            <person name="Varghese N."/>
        </authorList>
    </citation>
    <scope>NUCLEOTIDE SEQUENCE [LARGE SCALE GENOMIC DNA]</scope>
    <source>
        <strain evidence="2">DSM 24868</strain>
    </source>
</reference>
<dbReference type="EMBL" id="FNZI01000001">
    <property type="protein sequence ID" value="SEI94639.1"/>
    <property type="molecule type" value="Genomic_DNA"/>
</dbReference>
<dbReference type="RefSeq" id="WP_042212721.1">
    <property type="nucleotide sequence ID" value="NZ_BBLU01000002.1"/>
</dbReference>
<name>A0A1H6UQN0_9MICO</name>
<organism evidence="1 2">
    <name type="scientific">Demequina mangrovi</name>
    <dbReference type="NCBI Taxonomy" id="1043493"/>
    <lineage>
        <taxon>Bacteria</taxon>
        <taxon>Bacillati</taxon>
        <taxon>Actinomycetota</taxon>
        <taxon>Actinomycetes</taxon>
        <taxon>Micrococcales</taxon>
        <taxon>Demequinaceae</taxon>
        <taxon>Demequina</taxon>
    </lineage>
</organism>
<evidence type="ECO:0000313" key="2">
    <source>
        <dbReference type="Proteomes" id="UP000183315"/>
    </source>
</evidence>
<evidence type="ECO:0008006" key="3">
    <source>
        <dbReference type="Google" id="ProtNLM"/>
    </source>
</evidence>
<dbReference type="eggNOG" id="ENOG5032YNP">
    <property type="taxonomic scope" value="Bacteria"/>
</dbReference>
<gene>
    <name evidence="1" type="ORF">SAMN05421637_0498</name>
</gene>